<comment type="pathway">
    <text evidence="1">Mycotoxin biosynthesis.</text>
</comment>
<evidence type="ECO:0000313" key="6">
    <source>
        <dbReference type="Proteomes" id="UP000297245"/>
    </source>
</evidence>
<sequence length="214" mass="25192">MATVSQHSTLLRKDRAFARSPWKTIAFWMFIVANAVLVYRIGKVIFYNSSNLNKDYAWINKDYPLQMPVDVPTVEMTFQESVRFSLDNTSSDNWDTLINNQFGLGFQHLGPYHHRYISGAYHSLHCVYSMWEDFDKPDHLGHPSHHLIHCLMYLRQIFLCNADLTLEDGDFTGKNYTTQRIADTRKCRDWSTVARWVDQNNKEWFEFNGVELPE</sequence>
<evidence type="ECO:0000256" key="1">
    <source>
        <dbReference type="ARBA" id="ARBA00004685"/>
    </source>
</evidence>
<dbReference type="Pfam" id="PF11807">
    <property type="entry name" value="UstYa"/>
    <property type="match status" value="1"/>
</dbReference>
<accession>A0A4S8LZS5</accession>
<evidence type="ECO:0000256" key="4">
    <source>
        <dbReference type="SAM" id="Phobius"/>
    </source>
</evidence>
<dbReference type="Proteomes" id="UP000297245">
    <property type="component" value="Unassembled WGS sequence"/>
</dbReference>
<dbReference type="PANTHER" id="PTHR33365:SF11">
    <property type="entry name" value="TAT PATHWAY SIGNAL SEQUENCE"/>
    <property type="match status" value="1"/>
</dbReference>
<dbReference type="InterPro" id="IPR021765">
    <property type="entry name" value="UstYa-like"/>
</dbReference>
<keyword evidence="2" id="KW-0560">Oxidoreductase</keyword>
<dbReference type="GO" id="GO:0043386">
    <property type="term" value="P:mycotoxin biosynthetic process"/>
    <property type="evidence" value="ECO:0007669"/>
    <property type="project" value="InterPro"/>
</dbReference>
<protein>
    <recommendedName>
        <fullName evidence="7">Oxidase ustYa</fullName>
    </recommendedName>
</protein>
<comment type="similarity">
    <text evidence="3">Belongs to the ustYa family.</text>
</comment>
<gene>
    <name evidence="5" type="ORF">K435DRAFT_724318</name>
</gene>
<dbReference type="GO" id="GO:0016491">
    <property type="term" value="F:oxidoreductase activity"/>
    <property type="evidence" value="ECO:0007669"/>
    <property type="project" value="UniProtKB-KW"/>
</dbReference>
<dbReference type="PANTHER" id="PTHR33365">
    <property type="entry name" value="YALI0B05434P"/>
    <property type="match status" value="1"/>
</dbReference>
<reference evidence="5 6" key="1">
    <citation type="journal article" date="2019" name="Nat. Ecol. Evol.">
        <title>Megaphylogeny resolves global patterns of mushroom evolution.</title>
        <authorList>
            <person name="Varga T."/>
            <person name="Krizsan K."/>
            <person name="Foldi C."/>
            <person name="Dima B."/>
            <person name="Sanchez-Garcia M."/>
            <person name="Sanchez-Ramirez S."/>
            <person name="Szollosi G.J."/>
            <person name="Szarkandi J.G."/>
            <person name="Papp V."/>
            <person name="Albert L."/>
            <person name="Andreopoulos W."/>
            <person name="Angelini C."/>
            <person name="Antonin V."/>
            <person name="Barry K.W."/>
            <person name="Bougher N.L."/>
            <person name="Buchanan P."/>
            <person name="Buyck B."/>
            <person name="Bense V."/>
            <person name="Catcheside P."/>
            <person name="Chovatia M."/>
            <person name="Cooper J."/>
            <person name="Damon W."/>
            <person name="Desjardin D."/>
            <person name="Finy P."/>
            <person name="Geml J."/>
            <person name="Haridas S."/>
            <person name="Hughes K."/>
            <person name="Justo A."/>
            <person name="Karasinski D."/>
            <person name="Kautmanova I."/>
            <person name="Kiss B."/>
            <person name="Kocsube S."/>
            <person name="Kotiranta H."/>
            <person name="LaButti K.M."/>
            <person name="Lechner B.E."/>
            <person name="Liimatainen K."/>
            <person name="Lipzen A."/>
            <person name="Lukacs Z."/>
            <person name="Mihaltcheva S."/>
            <person name="Morgado L.N."/>
            <person name="Niskanen T."/>
            <person name="Noordeloos M.E."/>
            <person name="Ohm R.A."/>
            <person name="Ortiz-Santana B."/>
            <person name="Ovrebo C."/>
            <person name="Racz N."/>
            <person name="Riley R."/>
            <person name="Savchenko A."/>
            <person name="Shiryaev A."/>
            <person name="Soop K."/>
            <person name="Spirin V."/>
            <person name="Szebenyi C."/>
            <person name="Tomsovsky M."/>
            <person name="Tulloss R.E."/>
            <person name="Uehling J."/>
            <person name="Grigoriev I.V."/>
            <person name="Vagvolgyi C."/>
            <person name="Papp T."/>
            <person name="Martin F.M."/>
            <person name="Miettinen O."/>
            <person name="Hibbett D.S."/>
            <person name="Nagy L.G."/>
        </authorList>
    </citation>
    <scope>NUCLEOTIDE SEQUENCE [LARGE SCALE GENOMIC DNA]</scope>
    <source>
        <strain evidence="5 6">CBS 962.96</strain>
    </source>
</reference>
<evidence type="ECO:0000256" key="3">
    <source>
        <dbReference type="ARBA" id="ARBA00035112"/>
    </source>
</evidence>
<dbReference type="EMBL" id="ML179215">
    <property type="protein sequence ID" value="THU94803.1"/>
    <property type="molecule type" value="Genomic_DNA"/>
</dbReference>
<evidence type="ECO:0008006" key="7">
    <source>
        <dbReference type="Google" id="ProtNLM"/>
    </source>
</evidence>
<dbReference type="AlphaFoldDB" id="A0A4S8LZS5"/>
<evidence type="ECO:0000313" key="5">
    <source>
        <dbReference type="EMBL" id="THU94803.1"/>
    </source>
</evidence>
<keyword evidence="4" id="KW-1133">Transmembrane helix</keyword>
<proteinExistence type="inferred from homology"/>
<keyword evidence="4" id="KW-0472">Membrane</keyword>
<feature type="transmembrane region" description="Helical" evidence="4">
    <location>
        <begin position="25"/>
        <end position="42"/>
    </location>
</feature>
<evidence type="ECO:0000256" key="2">
    <source>
        <dbReference type="ARBA" id="ARBA00023002"/>
    </source>
</evidence>
<dbReference type="OrthoDB" id="3687641at2759"/>
<name>A0A4S8LZS5_DENBC</name>
<keyword evidence="4" id="KW-0812">Transmembrane</keyword>
<organism evidence="5 6">
    <name type="scientific">Dendrothele bispora (strain CBS 962.96)</name>
    <dbReference type="NCBI Taxonomy" id="1314807"/>
    <lineage>
        <taxon>Eukaryota</taxon>
        <taxon>Fungi</taxon>
        <taxon>Dikarya</taxon>
        <taxon>Basidiomycota</taxon>
        <taxon>Agaricomycotina</taxon>
        <taxon>Agaricomycetes</taxon>
        <taxon>Agaricomycetidae</taxon>
        <taxon>Agaricales</taxon>
        <taxon>Agaricales incertae sedis</taxon>
        <taxon>Dendrothele</taxon>
    </lineage>
</organism>
<keyword evidence="6" id="KW-1185">Reference proteome</keyword>